<evidence type="ECO:0000256" key="4">
    <source>
        <dbReference type="ARBA" id="ARBA00022771"/>
    </source>
</evidence>
<evidence type="ECO:0000256" key="2">
    <source>
        <dbReference type="ARBA" id="ARBA00022723"/>
    </source>
</evidence>
<accession>A0A914CX10</accession>
<name>A0A914CX10_9BILA</name>
<keyword evidence="6" id="KW-0238">DNA-binding</keyword>
<keyword evidence="4 9" id="KW-0863">Zinc-finger</keyword>
<keyword evidence="2" id="KW-0479">Metal-binding</keyword>
<feature type="compositionally biased region" description="Polar residues" evidence="10">
    <location>
        <begin position="13"/>
        <end position="28"/>
    </location>
</feature>
<dbReference type="Pfam" id="PF00096">
    <property type="entry name" value="zf-C2H2"/>
    <property type="match status" value="2"/>
</dbReference>
<evidence type="ECO:0000259" key="11">
    <source>
        <dbReference type="PROSITE" id="PS50157"/>
    </source>
</evidence>
<dbReference type="Gene3D" id="3.30.160.60">
    <property type="entry name" value="Classic Zinc Finger"/>
    <property type="match status" value="2"/>
</dbReference>
<dbReference type="InterPro" id="IPR051968">
    <property type="entry name" value="ZnFinger_Homeobox_TR"/>
</dbReference>
<dbReference type="Proteomes" id="UP000887540">
    <property type="component" value="Unplaced"/>
</dbReference>
<evidence type="ECO:0000256" key="8">
    <source>
        <dbReference type="ARBA" id="ARBA00023242"/>
    </source>
</evidence>
<evidence type="ECO:0000256" key="1">
    <source>
        <dbReference type="ARBA" id="ARBA00004123"/>
    </source>
</evidence>
<keyword evidence="7" id="KW-0371">Homeobox</keyword>
<evidence type="ECO:0000256" key="7">
    <source>
        <dbReference type="ARBA" id="ARBA00023155"/>
    </source>
</evidence>
<dbReference type="SMART" id="SM00355">
    <property type="entry name" value="ZnF_C2H2"/>
    <property type="match status" value="5"/>
</dbReference>
<evidence type="ECO:0000256" key="6">
    <source>
        <dbReference type="ARBA" id="ARBA00023125"/>
    </source>
</evidence>
<dbReference type="PROSITE" id="PS00028">
    <property type="entry name" value="ZINC_FINGER_C2H2_1"/>
    <property type="match status" value="1"/>
</dbReference>
<evidence type="ECO:0000256" key="3">
    <source>
        <dbReference type="ARBA" id="ARBA00022737"/>
    </source>
</evidence>
<keyword evidence="5" id="KW-0862">Zinc</keyword>
<dbReference type="PANTHER" id="PTHR45891:SF3">
    <property type="entry name" value="ZINC FINGER PROTEIN 2"/>
    <property type="match status" value="1"/>
</dbReference>
<dbReference type="SUPFAM" id="SSF57667">
    <property type="entry name" value="beta-beta-alpha zinc fingers"/>
    <property type="match status" value="1"/>
</dbReference>
<dbReference type="GO" id="GO:0000978">
    <property type="term" value="F:RNA polymerase II cis-regulatory region sequence-specific DNA binding"/>
    <property type="evidence" value="ECO:0007669"/>
    <property type="project" value="TreeGrafter"/>
</dbReference>
<evidence type="ECO:0000313" key="12">
    <source>
        <dbReference type="Proteomes" id="UP000887540"/>
    </source>
</evidence>
<feature type="domain" description="C2H2-type" evidence="11">
    <location>
        <begin position="161"/>
        <end position="192"/>
    </location>
</feature>
<keyword evidence="3" id="KW-0677">Repeat</keyword>
<evidence type="ECO:0000313" key="13">
    <source>
        <dbReference type="WBParaSite" id="ACRNAN_scaffold1535.g13350.t1"/>
    </source>
</evidence>
<dbReference type="InterPro" id="IPR036236">
    <property type="entry name" value="Znf_C2H2_sf"/>
</dbReference>
<dbReference type="GO" id="GO:0000981">
    <property type="term" value="F:DNA-binding transcription factor activity, RNA polymerase II-specific"/>
    <property type="evidence" value="ECO:0007669"/>
    <property type="project" value="TreeGrafter"/>
</dbReference>
<dbReference type="PROSITE" id="PS50157">
    <property type="entry name" value="ZINC_FINGER_C2H2_2"/>
    <property type="match status" value="2"/>
</dbReference>
<dbReference type="AlphaFoldDB" id="A0A914CX10"/>
<dbReference type="FunFam" id="3.30.160.60:FF:000081">
    <property type="entry name" value="Zinc finger homeobox protein 4"/>
    <property type="match status" value="1"/>
</dbReference>
<keyword evidence="8" id="KW-0539">Nucleus</keyword>
<protein>
    <submittedName>
        <fullName evidence="13">C2H2-type domain-containing protein</fullName>
    </submittedName>
</protein>
<dbReference type="GO" id="GO:0008270">
    <property type="term" value="F:zinc ion binding"/>
    <property type="evidence" value="ECO:0007669"/>
    <property type="project" value="UniProtKB-KW"/>
</dbReference>
<evidence type="ECO:0000256" key="9">
    <source>
        <dbReference type="PROSITE-ProRule" id="PRU00042"/>
    </source>
</evidence>
<evidence type="ECO:0000256" key="10">
    <source>
        <dbReference type="SAM" id="MobiDB-lite"/>
    </source>
</evidence>
<comment type="subcellular location">
    <subcellularLocation>
        <location evidence="1">Nucleus</location>
    </subcellularLocation>
</comment>
<keyword evidence="12" id="KW-1185">Reference proteome</keyword>
<organism evidence="12 13">
    <name type="scientific">Acrobeloides nanus</name>
    <dbReference type="NCBI Taxonomy" id="290746"/>
    <lineage>
        <taxon>Eukaryota</taxon>
        <taxon>Metazoa</taxon>
        <taxon>Ecdysozoa</taxon>
        <taxon>Nematoda</taxon>
        <taxon>Chromadorea</taxon>
        <taxon>Rhabditida</taxon>
        <taxon>Tylenchina</taxon>
        <taxon>Cephalobomorpha</taxon>
        <taxon>Cephaloboidea</taxon>
        <taxon>Cephalobidae</taxon>
        <taxon>Acrobeloides</taxon>
    </lineage>
</organism>
<dbReference type="PANTHER" id="PTHR45891">
    <property type="entry name" value="ZINC FINGER HOMEOBOX PROTEIN"/>
    <property type="match status" value="1"/>
</dbReference>
<reference evidence="13" key="1">
    <citation type="submission" date="2022-11" db="UniProtKB">
        <authorList>
            <consortium name="WormBaseParasite"/>
        </authorList>
    </citation>
    <scope>IDENTIFICATION</scope>
</reference>
<proteinExistence type="predicted"/>
<evidence type="ECO:0000256" key="5">
    <source>
        <dbReference type="ARBA" id="ARBA00022833"/>
    </source>
</evidence>
<sequence>MADLSMHLAETDVPTSRSDDGTTSEQSLSNNYEPIIFRQIVPNRLFLSTDVSGPNSLLQPLNLVGFENYTGFIGGGQTPAFPLDFSSNFNNSTHAQMVARNSAKTLKCPKCNWNYKYQDTLESHMREKHPDIEITCVYCLQNRPHPKLARGETYSCGYKPYRCELCGYSTTTKGNLSIHMQSDKHLHAMQEMPNSMIVSSPIHPTEVGDEKSLHCMICTNFSTNNADDMVDHLENDRSRTCPNDITFSHGTYQCRLCPYNTNLKANFQLHMRTDKHIQRVQLVNHMREGSSTAGIAPGALVCRLSAVKSLIQVRCRPCQEVLTCTKAIREHCESRTHQSRIAFMQVNATNISRQSSTTPSEINTTQTEFDLYNLRRHHQKLTQLKQNSIFVMNANFVDMKLMIR</sequence>
<dbReference type="WBParaSite" id="ACRNAN_scaffold1535.g13350.t1">
    <property type="protein sequence ID" value="ACRNAN_scaffold1535.g13350.t1"/>
    <property type="gene ID" value="ACRNAN_scaffold1535.g13350"/>
</dbReference>
<feature type="domain" description="C2H2-type" evidence="11">
    <location>
        <begin position="106"/>
        <end position="129"/>
    </location>
</feature>
<feature type="region of interest" description="Disordered" evidence="10">
    <location>
        <begin position="1"/>
        <end position="28"/>
    </location>
</feature>
<dbReference type="InterPro" id="IPR013087">
    <property type="entry name" value="Znf_C2H2_type"/>
</dbReference>
<dbReference type="GO" id="GO:0005634">
    <property type="term" value="C:nucleus"/>
    <property type="evidence" value="ECO:0007669"/>
    <property type="project" value="UniProtKB-SubCell"/>
</dbReference>